<dbReference type="GO" id="GO:0055085">
    <property type="term" value="P:transmembrane transport"/>
    <property type="evidence" value="ECO:0007669"/>
    <property type="project" value="InterPro"/>
</dbReference>
<feature type="transmembrane region" description="Helical" evidence="7">
    <location>
        <begin position="116"/>
        <end position="138"/>
    </location>
</feature>
<dbReference type="Gene3D" id="1.10.3720.10">
    <property type="entry name" value="MetI-like"/>
    <property type="match status" value="1"/>
</dbReference>
<dbReference type="InterPro" id="IPR035906">
    <property type="entry name" value="MetI-like_sf"/>
</dbReference>
<dbReference type="EMBL" id="BARU01008450">
    <property type="protein sequence ID" value="GAH41411.1"/>
    <property type="molecule type" value="Genomic_DNA"/>
</dbReference>
<evidence type="ECO:0000256" key="6">
    <source>
        <dbReference type="ARBA" id="ARBA00023136"/>
    </source>
</evidence>
<protein>
    <recommendedName>
        <fullName evidence="8">ABC transmembrane type-1 domain-containing protein</fullName>
    </recommendedName>
</protein>
<keyword evidence="3" id="KW-1003">Cell membrane</keyword>
<dbReference type="PANTHER" id="PTHR43163">
    <property type="entry name" value="DIPEPTIDE TRANSPORT SYSTEM PERMEASE PROTEIN DPPB-RELATED"/>
    <property type="match status" value="1"/>
</dbReference>
<evidence type="ECO:0000256" key="5">
    <source>
        <dbReference type="ARBA" id="ARBA00022989"/>
    </source>
</evidence>
<dbReference type="PANTHER" id="PTHR43163:SF6">
    <property type="entry name" value="DIPEPTIDE TRANSPORT SYSTEM PERMEASE PROTEIN DPPB-RELATED"/>
    <property type="match status" value="1"/>
</dbReference>
<evidence type="ECO:0000256" key="3">
    <source>
        <dbReference type="ARBA" id="ARBA00022475"/>
    </source>
</evidence>
<feature type="transmembrane region" description="Helical" evidence="7">
    <location>
        <begin position="150"/>
        <end position="175"/>
    </location>
</feature>
<gene>
    <name evidence="9" type="ORF">S03H2_16530</name>
</gene>
<feature type="domain" description="ABC transmembrane type-1" evidence="8">
    <location>
        <begin position="110"/>
        <end position="218"/>
    </location>
</feature>
<evidence type="ECO:0000313" key="9">
    <source>
        <dbReference type="EMBL" id="GAH41411.1"/>
    </source>
</evidence>
<evidence type="ECO:0000256" key="4">
    <source>
        <dbReference type="ARBA" id="ARBA00022692"/>
    </source>
</evidence>
<proteinExistence type="predicted"/>
<dbReference type="GO" id="GO:0005886">
    <property type="term" value="C:plasma membrane"/>
    <property type="evidence" value="ECO:0007669"/>
    <property type="project" value="UniProtKB-SubCell"/>
</dbReference>
<comment type="subcellular location">
    <subcellularLocation>
        <location evidence="1">Cell membrane</location>
        <topology evidence="1">Multi-pass membrane protein</topology>
    </subcellularLocation>
</comment>
<keyword evidence="4 7" id="KW-0812">Transmembrane</keyword>
<dbReference type="Pfam" id="PF19300">
    <property type="entry name" value="BPD_transp_1_N"/>
    <property type="match status" value="1"/>
</dbReference>
<dbReference type="SUPFAM" id="SSF161098">
    <property type="entry name" value="MetI-like"/>
    <property type="match status" value="1"/>
</dbReference>
<keyword evidence="5 7" id="KW-1133">Transmembrane helix</keyword>
<organism evidence="9">
    <name type="scientific">marine sediment metagenome</name>
    <dbReference type="NCBI Taxonomy" id="412755"/>
    <lineage>
        <taxon>unclassified sequences</taxon>
        <taxon>metagenomes</taxon>
        <taxon>ecological metagenomes</taxon>
    </lineage>
</organism>
<reference evidence="9" key="1">
    <citation type="journal article" date="2014" name="Front. Microbiol.">
        <title>High frequency of phylogenetically diverse reductive dehalogenase-homologous genes in deep subseafloor sedimentary metagenomes.</title>
        <authorList>
            <person name="Kawai M."/>
            <person name="Futagami T."/>
            <person name="Toyoda A."/>
            <person name="Takaki Y."/>
            <person name="Nishi S."/>
            <person name="Hori S."/>
            <person name="Arai W."/>
            <person name="Tsubouchi T."/>
            <person name="Morono Y."/>
            <person name="Uchiyama I."/>
            <person name="Ito T."/>
            <person name="Fujiyama A."/>
            <person name="Inagaki F."/>
            <person name="Takami H."/>
        </authorList>
    </citation>
    <scope>NUCLEOTIDE SEQUENCE</scope>
    <source>
        <strain evidence="9">Expedition CK06-06</strain>
    </source>
</reference>
<evidence type="ECO:0000256" key="7">
    <source>
        <dbReference type="SAM" id="Phobius"/>
    </source>
</evidence>
<dbReference type="AlphaFoldDB" id="X1F712"/>
<evidence type="ECO:0000256" key="2">
    <source>
        <dbReference type="ARBA" id="ARBA00022448"/>
    </source>
</evidence>
<keyword evidence="2" id="KW-0813">Transport</keyword>
<accession>X1F712</accession>
<name>X1F712_9ZZZZ</name>
<comment type="caution">
    <text evidence="9">The sequence shown here is derived from an EMBL/GenBank/DDBJ whole genome shotgun (WGS) entry which is preliminary data.</text>
</comment>
<evidence type="ECO:0000259" key="8">
    <source>
        <dbReference type="PROSITE" id="PS50928"/>
    </source>
</evidence>
<evidence type="ECO:0000256" key="1">
    <source>
        <dbReference type="ARBA" id="ARBA00004651"/>
    </source>
</evidence>
<dbReference type="PROSITE" id="PS50928">
    <property type="entry name" value="ABC_TM1"/>
    <property type="match status" value="1"/>
</dbReference>
<dbReference type="CDD" id="cd06261">
    <property type="entry name" value="TM_PBP2"/>
    <property type="match status" value="1"/>
</dbReference>
<dbReference type="InterPro" id="IPR045621">
    <property type="entry name" value="BPD_transp_1_N"/>
</dbReference>
<keyword evidence="6 7" id="KW-0472">Membrane</keyword>
<dbReference type="InterPro" id="IPR000515">
    <property type="entry name" value="MetI-like"/>
</dbReference>
<sequence>MTSFLSMVKLKMKDRRIIFIVKRLFHSVFVLWGLSVLIFVMSRIAPGDPARMALGTRVPEEVVERLRIAMHYNEPIYIQYFHWFKSVLRGNFGVSLVTQHPVLEDISQVFPATFELAIFAFIFMIVIGITIGVLSARYHNTWVDNLGRLASYFGIVTPPFVFATIGMLIFCYLLNVLPAMGRLSPGIIYPPKITGLITIDALIQGNFKVFIDALKFLV</sequence>